<feature type="domain" description="Alpha/beta hydrolase fold-3" evidence="2">
    <location>
        <begin position="79"/>
        <end position="309"/>
    </location>
</feature>
<dbReference type="EMBL" id="JAGIOD010000001">
    <property type="protein sequence ID" value="MBP2380388.1"/>
    <property type="molecule type" value="Genomic_DNA"/>
</dbReference>
<proteinExistence type="predicted"/>
<dbReference type="InterPro" id="IPR050300">
    <property type="entry name" value="GDXG_lipolytic_enzyme"/>
</dbReference>
<dbReference type="SUPFAM" id="SSF53474">
    <property type="entry name" value="alpha/beta-Hydrolases"/>
    <property type="match status" value="1"/>
</dbReference>
<dbReference type="RefSeq" id="WP_209898205.1">
    <property type="nucleotide sequence ID" value="NZ_BAAAJW010000008.1"/>
</dbReference>
<evidence type="ECO:0000256" key="1">
    <source>
        <dbReference type="ARBA" id="ARBA00022801"/>
    </source>
</evidence>
<dbReference type="InterPro" id="IPR029058">
    <property type="entry name" value="AB_hydrolase_fold"/>
</dbReference>
<dbReference type="Gene3D" id="3.40.50.1820">
    <property type="entry name" value="alpha/beta hydrolase"/>
    <property type="match status" value="1"/>
</dbReference>
<dbReference type="Proteomes" id="UP001519290">
    <property type="component" value="Unassembled WGS sequence"/>
</dbReference>
<protein>
    <submittedName>
        <fullName evidence="3">Xylan 1,4-beta-xylosidase</fullName>
        <ecNumber evidence="3">3.2.1.37</ecNumber>
    </submittedName>
</protein>
<comment type="caution">
    <text evidence="3">The sequence shown here is derived from an EMBL/GenBank/DDBJ whole genome shotgun (WGS) entry which is preliminary data.</text>
</comment>
<dbReference type="GO" id="GO:0009044">
    <property type="term" value="F:xylan 1,4-beta-xylosidase activity"/>
    <property type="evidence" value="ECO:0007669"/>
    <property type="project" value="UniProtKB-EC"/>
</dbReference>
<dbReference type="Pfam" id="PF07859">
    <property type="entry name" value="Abhydrolase_3"/>
    <property type="match status" value="1"/>
</dbReference>
<dbReference type="EC" id="3.2.1.37" evidence="3"/>
<reference evidence="3 4" key="1">
    <citation type="submission" date="2021-03" db="EMBL/GenBank/DDBJ databases">
        <title>Sequencing the genomes of 1000 actinobacteria strains.</title>
        <authorList>
            <person name="Klenk H.-P."/>
        </authorList>
    </citation>
    <scope>NUCLEOTIDE SEQUENCE [LARGE SCALE GENOMIC DNA]</scope>
    <source>
        <strain evidence="3 4">DSM 14566</strain>
    </source>
</reference>
<dbReference type="PANTHER" id="PTHR48081:SF8">
    <property type="entry name" value="ALPHA_BETA HYDROLASE FOLD-3 DOMAIN-CONTAINING PROTEIN-RELATED"/>
    <property type="match status" value="1"/>
</dbReference>
<name>A0ABS4WW64_9MICO</name>
<dbReference type="InterPro" id="IPR013094">
    <property type="entry name" value="AB_hydrolase_3"/>
</dbReference>
<organism evidence="3 4">
    <name type="scientific">Brachybacterium sacelli</name>
    <dbReference type="NCBI Taxonomy" id="173364"/>
    <lineage>
        <taxon>Bacteria</taxon>
        <taxon>Bacillati</taxon>
        <taxon>Actinomycetota</taxon>
        <taxon>Actinomycetes</taxon>
        <taxon>Micrococcales</taxon>
        <taxon>Dermabacteraceae</taxon>
        <taxon>Brachybacterium</taxon>
    </lineage>
</organism>
<evidence type="ECO:0000259" key="2">
    <source>
        <dbReference type="Pfam" id="PF07859"/>
    </source>
</evidence>
<evidence type="ECO:0000313" key="3">
    <source>
        <dbReference type="EMBL" id="MBP2380388.1"/>
    </source>
</evidence>
<evidence type="ECO:0000313" key="4">
    <source>
        <dbReference type="Proteomes" id="UP001519290"/>
    </source>
</evidence>
<keyword evidence="4" id="KW-1185">Reference proteome</keyword>
<keyword evidence="1 3" id="KW-0378">Hydrolase</keyword>
<dbReference type="PANTHER" id="PTHR48081">
    <property type="entry name" value="AB HYDROLASE SUPERFAMILY PROTEIN C4A8.06C"/>
    <property type="match status" value="1"/>
</dbReference>
<sequence>MTTDPCEMEQRLRELGRATTWQEAGPAAEEAWNAPYGPAEDWDLRIDEAEAPGPHGPIPLRVYTPTTPTVPVESPRPALVWCHGGSFQHGDLDMPEGDRTARGVAGRSGAVVVSVDYRLCDEPSGGAPARRFPGPVLDVRAPIPRLDVHAAVRWVREQAATWGIDSARIALGGASAGGNLAASASLQLAQEGAAPAASLLLYPVCHPLNPQATAEEAVALAELPAMLRFSPQKMRVMAENYLGRPLEEATAHDFPGVGSAEQLASLPRTYLEADEYDDLRCSARGYAEQLREAGVDVEYEVRRGVTHGHLNKVGLSQAAATMDRMASILEEL</sequence>
<accession>A0ABS4WW64</accession>
<keyword evidence="3" id="KW-0326">Glycosidase</keyword>
<gene>
    <name evidence="3" type="ORF">JOF43_000345</name>
</gene>